<evidence type="ECO:0000256" key="1">
    <source>
        <dbReference type="ARBA" id="ARBA00004123"/>
    </source>
</evidence>
<dbReference type="OrthoDB" id="1898821at2759"/>
<comment type="caution">
    <text evidence="7">The sequence shown here is derived from an EMBL/GenBank/DDBJ whole genome shotgun (WGS) entry which is preliminary data.</text>
</comment>
<proteinExistence type="predicted"/>
<dbReference type="PANTHER" id="PTHR14978">
    <property type="entry name" value="BETA-CATENIN-LIKE PROTEIN 1 NUCLEAR ASSOCIATED PROTEIN"/>
    <property type="match status" value="1"/>
</dbReference>
<dbReference type="SUPFAM" id="SSF48371">
    <property type="entry name" value="ARM repeat"/>
    <property type="match status" value="1"/>
</dbReference>
<protein>
    <recommendedName>
        <fullName evidence="6">Beta-catenin-like protein 1 N-terminal domain-containing protein</fullName>
    </recommendedName>
</protein>
<evidence type="ECO:0000313" key="8">
    <source>
        <dbReference type="Proteomes" id="UP000769528"/>
    </source>
</evidence>
<dbReference type="InterPro" id="IPR013180">
    <property type="entry name" value="CTNNBL1_N"/>
</dbReference>
<dbReference type="InterPro" id="IPR016024">
    <property type="entry name" value="ARM-type_fold"/>
</dbReference>
<comment type="subcellular location">
    <subcellularLocation>
        <location evidence="1">Nucleus</location>
    </subcellularLocation>
</comment>
<name>A0A9P8PC61_9ASCO</name>
<dbReference type="GO" id="GO:0005681">
    <property type="term" value="C:spliceosomal complex"/>
    <property type="evidence" value="ECO:0007669"/>
    <property type="project" value="TreeGrafter"/>
</dbReference>
<evidence type="ECO:0000313" key="7">
    <source>
        <dbReference type="EMBL" id="KAH3669553.1"/>
    </source>
</evidence>
<evidence type="ECO:0000256" key="3">
    <source>
        <dbReference type="ARBA" id="ARBA00022737"/>
    </source>
</evidence>
<dbReference type="Pfam" id="PF08216">
    <property type="entry name" value="CTNNBL"/>
    <property type="match status" value="1"/>
</dbReference>
<reference evidence="7" key="1">
    <citation type="journal article" date="2021" name="Open Biol.">
        <title>Shared evolutionary footprints suggest mitochondrial oxidative damage underlies multiple complex I losses in fungi.</title>
        <authorList>
            <person name="Schikora-Tamarit M.A."/>
            <person name="Marcet-Houben M."/>
            <person name="Nosek J."/>
            <person name="Gabaldon T."/>
        </authorList>
    </citation>
    <scope>NUCLEOTIDE SEQUENCE</scope>
    <source>
        <strain evidence="7">CBS6341</strain>
    </source>
</reference>
<organism evidence="7 8">
    <name type="scientific">Wickerhamomyces mucosus</name>
    <dbReference type="NCBI Taxonomy" id="1378264"/>
    <lineage>
        <taxon>Eukaryota</taxon>
        <taxon>Fungi</taxon>
        <taxon>Dikarya</taxon>
        <taxon>Ascomycota</taxon>
        <taxon>Saccharomycotina</taxon>
        <taxon>Saccharomycetes</taxon>
        <taxon>Phaffomycetales</taxon>
        <taxon>Wickerhamomycetaceae</taxon>
        <taxon>Wickerhamomyces</taxon>
    </lineage>
</organism>
<dbReference type="PANTHER" id="PTHR14978:SF0">
    <property type="entry name" value="BETA-CATENIN-LIKE PROTEIN 1"/>
    <property type="match status" value="1"/>
</dbReference>
<keyword evidence="8" id="KW-1185">Reference proteome</keyword>
<reference evidence="7" key="2">
    <citation type="submission" date="2021-01" db="EMBL/GenBank/DDBJ databases">
        <authorList>
            <person name="Schikora-Tamarit M.A."/>
        </authorList>
    </citation>
    <scope>NUCLEOTIDE SEQUENCE</scope>
    <source>
        <strain evidence="7">CBS6341</strain>
    </source>
</reference>
<evidence type="ECO:0000256" key="5">
    <source>
        <dbReference type="ARBA" id="ARBA00023242"/>
    </source>
</evidence>
<accession>A0A9P8PC61</accession>
<feature type="domain" description="Beta-catenin-like protein 1 N-terminal" evidence="6">
    <location>
        <begin position="13"/>
        <end position="121"/>
    </location>
</feature>
<dbReference type="AlphaFoldDB" id="A0A9P8PC61"/>
<dbReference type="Gene3D" id="1.25.10.10">
    <property type="entry name" value="Leucine-rich Repeat Variant"/>
    <property type="match status" value="1"/>
</dbReference>
<evidence type="ECO:0000256" key="4">
    <source>
        <dbReference type="ARBA" id="ARBA00023054"/>
    </source>
</evidence>
<dbReference type="InterPro" id="IPR011989">
    <property type="entry name" value="ARM-like"/>
</dbReference>
<keyword evidence="2" id="KW-0597">Phosphoprotein</keyword>
<keyword evidence="4" id="KW-0175">Coiled coil</keyword>
<dbReference type="Proteomes" id="UP000769528">
    <property type="component" value="Unassembled WGS sequence"/>
</dbReference>
<dbReference type="InterPro" id="IPR039678">
    <property type="entry name" value="CTNNBL1"/>
</dbReference>
<gene>
    <name evidence="7" type="ORF">WICMUC_004975</name>
</gene>
<evidence type="ECO:0000259" key="6">
    <source>
        <dbReference type="SMART" id="SM01156"/>
    </source>
</evidence>
<keyword evidence="3" id="KW-0677">Repeat</keyword>
<keyword evidence="5" id="KW-0539">Nucleus</keyword>
<evidence type="ECO:0000256" key="2">
    <source>
        <dbReference type="ARBA" id="ARBA00022553"/>
    </source>
</evidence>
<sequence>MDQKRQKIDNSTSDSKILKYINSINTAENDKHEVTDYNEDWLRKTISQIDFNFKENETLRSKYPYEPLKFLGTEANLNSLLKDLTNFAISNDESLPEKLIKLLEFEKLFRHENDDIKYTVTLILQDLIQDEESKVLELLNEKKILELIISELDRCDNEELLKLVIELVLILSGHEQFQSKLIKNGQFIKFNNYLLKNNTEDNESIIDSLLDIQYNLITYNSSLVLKYNQDLIEILLINLSKLQLDSPEDSYLSILITNLSLLIKSPEGYKLFKLNEGYELFFHKIIHKSWGFKPTIVLVNSIFDLNSNVGQQGIIQICNDLINSNEYLKNINKSIKSYKNTIEELYKILKNLTFLLNYLKFNSTERIRLFNKLTDSKFINLLESLETLYDVFESYEFEDEDYLGNFDDGLNLLQLISIIKLWLLAEDTEIKDELLTKHKKFFNLNKTKEIIKGYKDELNFNLDNSESREVKVALENDIESINELMKTLNA</sequence>
<dbReference type="EMBL" id="JAEUBF010001330">
    <property type="protein sequence ID" value="KAH3669553.1"/>
    <property type="molecule type" value="Genomic_DNA"/>
</dbReference>
<dbReference type="SMART" id="SM01156">
    <property type="entry name" value="DUF1716"/>
    <property type="match status" value="1"/>
</dbReference>